<dbReference type="InterPro" id="IPR053773">
    <property type="entry name" value="Vpar_1526-like"/>
</dbReference>
<evidence type="ECO:0000313" key="1">
    <source>
        <dbReference type="EMBL" id="MBB4982518.1"/>
    </source>
</evidence>
<dbReference type="AlphaFoldDB" id="A0A7W7XCS3"/>
<organism evidence="1 2">
    <name type="scientific">Streptomyces nymphaeiformis</name>
    <dbReference type="NCBI Taxonomy" id="2663842"/>
    <lineage>
        <taxon>Bacteria</taxon>
        <taxon>Bacillati</taxon>
        <taxon>Actinomycetota</taxon>
        <taxon>Actinomycetes</taxon>
        <taxon>Kitasatosporales</taxon>
        <taxon>Streptomycetaceae</taxon>
        <taxon>Streptomyces</taxon>
    </lineage>
</organism>
<sequence length="363" mass="39632">MRKWLTQRQSSGDKSINFQAGGGIHLGIGYRDAKDIARETAMEVFEKNFTRLANEAWRTAQLRAGEFTDHFIEGIYGWDDPPLGQLNDPGIQSALFSAQSGYAKSGDPELGDVLIELLSERLKYSQQRSTAQLAISKAVELAESLSGPHLALLSCNLLMKQITPAQVSSVNEVASAIAGMLRPFTDGIASIMPSDLDYLAGLGCLIPTMGTLTLGKYTGMNLPGLFNRGFTNKEMIDAHLLIGTPIAKLKEPDEYRYSVNAITRVDLLNLLEVHGMQDLEETAMRALMGPVLTEHEIEKILSAESAELANSLDLCNALGIPGYLNTAIGSAIGHANMRRAVPEFDLPFESLLKEIPRVRPRFA</sequence>
<comment type="caution">
    <text evidence="1">The sequence shown here is derived from an EMBL/GenBank/DDBJ whole genome shotgun (WGS) entry which is preliminary data.</text>
</comment>
<dbReference type="Proteomes" id="UP000582643">
    <property type="component" value="Unassembled WGS sequence"/>
</dbReference>
<gene>
    <name evidence="1" type="ORF">GGE06_003428</name>
</gene>
<proteinExistence type="predicted"/>
<name>A0A7W7XCS3_9ACTN</name>
<reference evidence="1 2" key="1">
    <citation type="submission" date="2020-08" db="EMBL/GenBank/DDBJ databases">
        <title>Genomic Encyclopedia of Type Strains, Phase III (KMG-III): the genomes of soil and plant-associated and newly described type strains.</title>
        <authorList>
            <person name="Whitman W."/>
        </authorList>
    </citation>
    <scope>NUCLEOTIDE SEQUENCE [LARGE SCALE GENOMIC DNA]</scope>
    <source>
        <strain evidence="1 2">SFB5A</strain>
    </source>
</reference>
<protein>
    <submittedName>
        <fullName evidence="1">Uncharacterized protein</fullName>
    </submittedName>
</protein>
<accession>A0A7W7XCS3</accession>
<dbReference type="NCBIfam" id="NF045477">
    <property type="entry name" value="LPO_1073_dom"/>
    <property type="match status" value="1"/>
</dbReference>
<dbReference type="RefSeq" id="WP_184931170.1">
    <property type="nucleotide sequence ID" value="NZ_JACHJY010000004.1"/>
</dbReference>
<evidence type="ECO:0000313" key="2">
    <source>
        <dbReference type="Proteomes" id="UP000582643"/>
    </source>
</evidence>
<keyword evidence="2" id="KW-1185">Reference proteome</keyword>
<dbReference type="EMBL" id="JACHJY010000004">
    <property type="protein sequence ID" value="MBB4982518.1"/>
    <property type="molecule type" value="Genomic_DNA"/>
</dbReference>